<dbReference type="SUPFAM" id="SSF47188">
    <property type="entry name" value="Hemerythrin-like"/>
    <property type="match status" value="1"/>
</dbReference>
<sequence>MGYDSYGGHGIAPEHLLASLKIGDAAIDGEHERLFGELYRLRQEMLAGGAASGGRSGFQSTLGTIGATMMAHFEHEERFFATLGMPESEVLCHLGAHREIVHQYAELNLRLLQDPSLDSEAVLTMVQEWIFYHLIRYDLKMRPYVALMHSE</sequence>
<evidence type="ECO:0000256" key="3">
    <source>
        <dbReference type="ARBA" id="ARBA00023004"/>
    </source>
</evidence>
<dbReference type="RefSeq" id="WP_176785685.1">
    <property type="nucleotide sequence ID" value="NZ_FNCY01000001.1"/>
</dbReference>
<protein>
    <submittedName>
        <fullName evidence="5">Hemerythrin HHE cation binding domain-containing protein</fullName>
    </submittedName>
</protein>
<dbReference type="EMBL" id="FNCY01000001">
    <property type="protein sequence ID" value="SDG53463.1"/>
    <property type="molecule type" value="Genomic_DNA"/>
</dbReference>
<gene>
    <name evidence="5" type="ORF">SAMN05660652_00058</name>
</gene>
<dbReference type="Proteomes" id="UP000198607">
    <property type="component" value="Unassembled WGS sequence"/>
</dbReference>
<name>A0A1G7V0Z5_9RHOO</name>
<organism evidence="5 6">
    <name type="scientific">Propionivibrio dicarboxylicus</name>
    <dbReference type="NCBI Taxonomy" id="83767"/>
    <lineage>
        <taxon>Bacteria</taxon>
        <taxon>Pseudomonadati</taxon>
        <taxon>Pseudomonadota</taxon>
        <taxon>Betaproteobacteria</taxon>
        <taxon>Rhodocyclales</taxon>
        <taxon>Rhodocyclaceae</taxon>
        <taxon>Propionivibrio</taxon>
    </lineage>
</organism>
<keyword evidence="3" id="KW-0408">Iron</keyword>
<dbReference type="AlphaFoldDB" id="A0A1G7V0Z5"/>
<keyword evidence="6" id="KW-1185">Reference proteome</keyword>
<dbReference type="InterPro" id="IPR035938">
    <property type="entry name" value="Hemerythrin-like_sf"/>
</dbReference>
<dbReference type="InterPro" id="IPR012827">
    <property type="entry name" value="Hemerythrin_metal-bd"/>
</dbReference>
<proteinExistence type="inferred from homology"/>
<dbReference type="InterPro" id="IPR012312">
    <property type="entry name" value="Hemerythrin-like"/>
</dbReference>
<reference evidence="5 6" key="1">
    <citation type="submission" date="2016-10" db="EMBL/GenBank/DDBJ databases">
        <authorList>
            <person name="de Groot N.N."/>
        </authorList>
    </citation>
    <scope>NUCLEOTIDE SEQUENCE [LARGE SCALE GENOMIC DNA]</scope>
    <source>
        <strain evidence="5 6">DSM 5885</strain>
    </source>
</reference>
<comment type="similarity">
    <text evidence="1">Belongs to the hemerythrin family.</text>
</comment>
<evidence type="ECO:0000256" key="1">
    <source>
        <dbReference type="ARBA" id="ARBA00010587"/>
    </source>
</evidence>
<evidence type="ECO:0000259" key="4">
    <source>
        <dbReference type="Pfam" id="PF01814"/>
    </source>
</evidence>
<accession>A0A1G7V0Z5</accession>
<keyword evidence="2" id="KW-0479">Metal-binding</keyword>
<evidence type="ECO:0000256" key="2">
    <source>
        <dbReference type="ARBA" id="ARBA00022723"/>
    </source>
</evidence>
<evidence type="ECO:0000313" key="6">
    <source>
        <dbReference type="Proteomes" id="UP000198607"/>
    </source>
</evidence>
<dbReference type="STRING" id="83767.SAMN05660652_00058"/>
<dbReference type="GO" id="GO:0046872">
    <property type="term" value="F:metal ion binding"/>
    <property type="evidence" value="ECO:0007669"/>
    <property type="project" value="UniProtKB-KW"/>
</dbReference>
<dbReference type="Pfam" id="PF01814">
    <property type="entry name" value="Hemerythrin"/>
    <property type="match status" value="1"/>
</dbReference>
<feature type="domain" description="Hemerythrin-like" evidence="4">
    <location>
        <begin position="25"/>
        <end position="134"/>
    </location>
</feature>
<dbReference type="CDD" id="cd12107">
    <property type="entry name" value="Hemerythrin"/>
    <property type="match status" value="1"/>
</dbReference>
<dbReference type="NCBIfam" id="TIGR02481">
    <property type="entry name" value="hemeryth_dom"/>
    <property type="match status" value="1"/>
</dbReference>
<evidence type="ECO:0000313" key="5">
    <source>
        <dbReference type="EMBL" id="SDG53463.1"/>
    </source>
</evidence>
<dbReference type="Gene3D" id="1.20.120.50">
    <property type="entry name" value="Hemerythrin-like"/>
    <property type="match status" value="1"/>
</dbReference>